<keyword evidence="9" id="KW-0408">Iron</keyword>
<keyword evidence="3" id="KW-0813">Transport</keyword>
<dbReference type="SMART" id="SM00665">
    <property type="entry name" value="B561"/>
    <property type="match status" value="1"/>
</dbReference>
<evidence type="ECO:0000256" key="2">
    <source>
        <dbReference type="ARBA" id="ARBA00004141"/>
    </source>
</evidence>
<keyword evidence="4" id="KW-0349">Heme</keyword>
<evidence type="ECO:0000256" key="8">
    <source>
        <dbReference type="ARBA" id="ARBA00022989"/>
    </source>
</evidence>
<evidence type="ECO:0000259" key="12">
    <source>
        <dbReference type="PROSITE" id="PS50939"/>
    </source>
</evidence>
<dbReference type="AlphaFoldDB" id="A0AAV1TSX5"/>
<proteinExistence type="predicted"/>
<sequence length="210" mass="22566">MVKKVEVLVLSGLLGAPCVIILSVCAASPSLFAVHPAANAVAFLLCFPLGLYAMLERKGVPDFRTRVFLVKVHLFSQVVAMFLLSIGGAAAYWTKNAFGKEHLTSTHSWVAVVTSILSTLNLLGGLVTTFGRKKTRWQWKDLTHRVNGTLAIMGGGSSVILGMYSGTWGSVQLGEDLQFKVVSSVATAYLLLFVKGVMTSFETPLAKLSD</sequence>
<gene>
    <name evidence="13" type="ORF">PM001_LOCUS10621</name>
</gene>
<reference evidence="13" key="1">
    <citation type="submission" date="2024-01" db="EMBL/GenBank/DDBJ databases">
        <authorList>
            <person name="Webb A."/>
        </authorList>
    </citation>
    <scope>NUCLEOTIDE SEQUENCE</scope>
    <source>
        <strain evidence="13">Pm1</strain>
    </source>
</reference>
<feature type="transmembrane region" description="Helical" evidence="11">
    <location>
        <begin position="67"/>
        <end position="93"/>
    </location>
</feature>
<dbReference type="Proteomes" id="UP001162060">
    <property type="component" value="Unassembled WGS sequence"/>
</dbReference>
<evidence type="ECO:0000256" key="5">
    <source>
        <dbReference type="ARBA" id="ARBA00022692"/>
    </source>
</evidence>
<name>A0AAV1TSX5_9STRA</name>
<dbReference type="PANTHER" id="PTHR15422:SF45">
    <property type="entry name" value="CYTOCHROME B561 DOMAIN-CONTAINING PROTEIN"/>
    <property type="match status" value="1"/>
</dbReference>
<evidence type="ECO:0000256" key="3">
    <source>
        <dbReference type="ARBA" id="ARBA00022448"/>
    </source>
</evidence>
<feature type="transmembrane region" description="Helical" evidence="11">
    <location>
        <begin position="37"/>
        <end position="55"/>
    </location>
</feature>
<feature type="domain" description="Cytochrome b561" evidence="12">
    <location>
        <begin position="1"/>
        <end position="202"/>
    </location>
</feature>
<dbReference type="PROSITE" id="PS50939">
    <property type="entry name" value="CYTOCHROME_B561"/>
    <property type="match status" value="1"/>
</dbReference>
<keyword evidence="5 11" id="KW-0812">Transmembrane</keyword>
<organism evidence="13 14">
    <name type="scientific">Peronospora matthiolae</name>
    <dbReference type="NCBI Taxonomy" id="2874970"/>
    <lineage>
        <taxon>Eukaryota</taxon>
        <taxon>Sar</taxon>
        <taxon>Stramenopiles</taxon>
        <taxon>Oomycota</taxon>
        <taxon>Peronosporomycetes</taxon>
        <taxon>Peronosporales</taxon>
        <taxon>Peronosporaceae</taxon>
        <taxon>Peronospora</taxon>
    </lineage>
</organism>
<keyword evidence="7" id="KW-0249">Electron transport</keyword>
<comment type="cofactor">
    <cofactor evidence="1">
        <name>heme b</name>
        <dbReference type="ChEBI" id="CHEBI:60344"/>
    </cofactor>
</comment>
<dbReference type="GO" id="GO:0140575">
    <property type="term" value="F:transmembrane monodehydroascorbate reductase activity"/>
    <property type="evidence" value="ECO:0007669"/>
    <property type="project" value="InterPro"/>
</dbReference>
<comment type="caution">
    <text evidence="13">The sequence shown here is derived from an EMBL/GenBank/DDBJ whole genome shotgun (WGS) entry which is preliminary data.</text>
</comment>
<dbReference type="GO" id="GO:0016020">
    <property type="term" value="C:membrane"/>
    <property type="evidence" value="ECO:0007669"/>
    <property type="project" value="UniProtKB-SubCell"/>
</dbReference>
<evidence type="ECO:0000256" key="9">
    <source>
        <dbReference type="ARBA" id="ARBA00023004"/>
    </source>
</evidence>
<evidence type="ECO:0000256" key="1">
    <source>
        <dbReference type="ARBA" id="ARBA00001970"/>
    </source>
</evidence>
<evidence type="ECO:0000256" key="10">
    <source>
        <dbReference type="ARBA" id="ARBA00023136"/>
    </source>
</evidence>
<dbReference type="InterPro" id="IPR045150">
    <property type="entry name" value="CYB561D1/2"/>
</dbReference>
<dbReference type="Gene3D" id="1.20.120.1770">
    <property type="match status" value="1"/>
</dbReference>
<feature type="transmembrane region" description="Helical" evidence="11">
    <location>
        <begin position="177"/>
        <end position="198"/>
    </location>
</feature>
<keyword evidence="10 11" id="KW-0472">Membrane</keyword>
<evidence type="ECO:0000313" key="14">
    <source>
        <dbReference type="Proteomes" id="UP001162060"/>
    </source>
</evidence>
<comment type="subcellular location">
    <subcellularLocation>
        <location evidence="2">Membrane</location>
        <topology evidence="2">Multi-pass membrane protein</topology>
    </subcellularLocation>
</comment>
<evidence type="ECO:0000256" key="7">
    <source>
        <dbReference type="ARBA" id="ARBA00022982"/>
    </source>
</evidence>
<accession>A0AAV1TSX5</accession>
<dbReference type="PANTHER" id="PTHR15422">
    <property type="entry name" value="OS05G0565100 PROTEIN"/>
    <property type="match status" value="1"/>
</dbReference>
<evidence type="ECO:0000256" key="11">
    <source>
        <dbReference type="SAM" id="Phobius"/>
    </source>
</evidence>
<keyword evidence="8 11" id="KW-1133">Transmembrane helix</keyword>
<feature type="transmembrane region" description="Helical" evidence="11">
    <location>
        <begin position="150"/>
        <end position="171"/>
    </location>
</feature>
<dbReference type="InterPro" id="IPR006593">
    <property type="entry name" value="Cyt_b561/ferric_Rdtase_TM"/>
</dbReference>
<evidence type="ECO:0000256" key="4">
    <source>
        <dbReference type="ARBA" id="ARBA00022617"/>
    </source>
</evidence>
<protein>
    <recommendedName>
        <fullName evidence="12">Cytochrome b561 domain-containing protein</fullName>
    </recommendedName>
</protein>
<dbReference type="EMBL" id="CAKLBY020000087">
    <property type="protein sequence ID" value="CAK7925471.1"/>
    <property type="molecule type" value="Genomic_DNA"/>
</dbReference>
<evidence type="ECO:0000256" key="6">
    <source>
        <dbReference type="ARBA" id="ARBA00022723"/>
    </source>
</evidence>
<feature type="transmembrane region" description="Helical" evidence="11">
    <location>
        <begin position="108"/>
        <end position="130"/>
    </location>
</feature>
<keyword evidence="6" id="KW-0479">Metal-binding</keyword>
<dbReference type="Pfam" id="PF03188">
    <property type="entry name" value="Cytochrom_B561"/>
    <property type="match status" value="1"/>
</dbReference>
<dbReference type="GO" id="GO:0046872">
    <property type="term" value="F:metal ion binding"/>
    <property type="evidence" value="ECO:0007669"/>
    <property type="project" value="UniProtKB-KW"/>
</dbReference>
<evidence type="ECO:0000313" key="13">
    <source>
        <dbReference type="EMBL" id="CAK7925471.1"/>
    </source>
</evidence>